<proteinExistence type="predicted"/>
<evidence type="ECO:0000313" key="4">
    <source>
        <dbReference type="EMBL" id="KAB7518443.1"/>
    </source>
</evidence>
<dbReference type="Gene3D" id="3.40.50.1820">
    <property type="entry name" value="alpha/beta hydrolase"/>
    <property type="match status" value="1"/>
</dbReference>
<sequence>MRPRTLALGAAGAVGGLLLGNRTLRADEFEPPLGQEQTTFRWRGFDIAYTELGDPENRDLVLLHGLNAAGSSHEFVHVAETLAEEYHVIAPDLPGFGGSERPPLLYSGSLYTAFVTDFLREQSDEPVVVGSSLTAAYATRAASEVSVAELVLVCPTPTTIPGEHPFVRSLFRSPVLGEGLYNLLTSKPSIRWFLADHGFSDADAVTDEWVEYDWQTAHQPNARFAPASFIAGFLDIDADLGVELETVGVPVTIIWGSEAEMPEPEVGRAMADTAGASFTSIDGTDLLPHAEQPTAFLDAFASR</sequence>
<dbReference type="Proteomes" id="UP000326207">
    <property type="component" value="Unassembled WGS sequence"/>
</dbReference>
<name>A0A5N5U619_9EURY</name>
<organism evidence="2 7">
    <name type="scientific">Halosegnis rubeus</name>
    <dbReference type="NCBI Taxonomy" id="2212850"/>
    <lineage>
        <taxon>Archaea</taxon>
        <taxon>Methanobacteriati</taxon>
        <taxon>Methanobacteriota</taxon>
        <taxon>Stenosarchaea group</taxon>
        <taxon>Halobacteria</taxon>
        <taxon>Halobacteriales</taxon>
        <taxon>Natronomonadaceae</taxon>
        <taxon>Halosegnis</taxon>
    </lineage>
</organism>
<evidence type="ECO:0000313" key="2">
    <source>
        <dbReference type="EMBL" id="KAB7513341.1"/>
    </source>
</evidence>
<comment type="caution">
    <text evidence="2">The sequence shown here is derived from an EMBL/GenBank/DDBJ whole genome shotgun (WGS) entry which is preliminary data.</text>
</comment>
<dbReference type="EMBL" id="QMDY01000005">
    <property type="protein sequence ID" value="KAB7517324.1"/>
    <property type="molecule type" value="Genomic_DNA"/>
</dbReference>
<feature type="domain" description="AB hydrolase-1" evidence="1">
    <location>
        <begin position="60"/>
        <end position="299"/>
    </location>
</feature>
<protein>
    <submittedName>
        <fullName evidence="2">Alpha/beta fold hydrolase</fullName>
    </submittedName>
</protein>
<evidence type="ECO:0000313" key="6">
    <source>
        <dbReference type="Proteomes" id="UP000326302"/>
    </source>
</evidence>
<gene>
    <name evidence="2" type="ORF">DM867_10200</name>
    <name evidence="4" type="ORF">DMP03_03540</name>
    <name evidence="3" type="ORF">DP108_09945</name>
</gene>
<reference evidence="5 6" key="1">
    <citation type="submission" date="2019-10" db="EMBL/GenBank/DDBJ databases">
        <title>Unraveling microbial dark matter from salterns through culturing: the case of the genus Halosegnis.</title>
        <authorList>
            <person name="Duran-Viseras A."/>
            <person name="Andrei A.-S."/>
            <person name="Vera-Gargallo B."/>
            <person name="Ghai R."/>
            <person name="Sanchez-Porro C."/>
            <person name="Ventosa A."/>
        </authorList>
    </citation>
    <scope>NUCLEOTIDE SEQUENCE [LARGE SCALE GENOMIC DNA]</scope>
    <source>
        <strain evidence="4 6">F17-44</strain>
        <strain evidence="2 7">F18-79</strain>
        <strain evidence="3 5">F19-13</strain>
    </source>
</reference>
<dbReference type="OrthoDB" id="194600at2157"/>
<dbReference type="EMBL" id="QKKZ01000004">
    <property type="protein sequence ID" value="KAB7513341.1"/>
    <property type="molecule type" value="Genomic_DNA"/>
</dbReference>
<dbReference type="InterPro" id="IPR029058">
    <property type="entry name" value="AB_hydrolase_fold"/>
</dbReference>
<evidence type="ECO:0000259" key="1">
    <source>
        <dbReference type="Pfam" id="PF12697"/>
    </source>
</evidence>
<evidence type="ECO:0000313" key="5">
    <source>
        <dbReference type="Proteomes" id="UP000326207"/>
    </source>
</evidence>
<accession>A0A5N5UM70</accession>
<dbReference type="EMBL" id="QJOW01000001">
    <property type="protein sequence ID" value="KAB7518443.1"/>
    <property type="molecule type" value="Genomic_DNA"/>
</dbReference>
<dbReference type="PANTHER" id="PTHR46438">
    <property type="entry name" value="ALPHA/BETA-HYDROLASES SUPERFAMILY PROTEIN"/>
    <property type="match status" value="1"/>
</dbReference>
<dbReference type="SUPFAM" id="SSF53474">
    <property type="entry name" value="alpha/beta-Hydrolases"/>
    <property type="match status" value="1"/>
</dbReference>
<evidence type="ECO:0000313" key="3">
    <source>
        <dbReference type="EMBL" id="KAB7517324.1"/>
    </source>
</evidence>
<dbReference type="AlphaFoldDB" id="A0A5N5U619"/>
<keyword evidence="7" id="KW-1185">Reference proteome</keyword>
<dbReference type="RefSeq" id="WP_152119331.1">
    <property type="nucleotide sequence ID" value="NZ_QJOW01000001.1"/>
</dbReference>
<keyword evidence="2" id="KW-0378">Hydrolase</keyword>
<evidence type="ECO:0000313" key="7">
    <source>
        <dbReference type="Proteomes" id="UP000326865"/>
    </source>
</evidence>
<accession>A0A5N5UF35</accession>
<dbReference type="GO" id="GO:0016787">
    <property type="term" value="F:hydrolase activity"/>
    <property type="evidence" value="ECO:0007669"/>
    <property type="project" value="UniProtKB-KW"/>
</dbReference>
<dbReference type="PANTHER" id="PTHR46438:SF2">
    <property type="entry name" value="ALPHA_BETA-HYDROLASES SUPERFAMILY PROTEIN"/>
    <property type="match status" value="1"/>
</dbReference>
<dbReference type="Pfam" id="PF12697">
    <property type="entry name" value="Abhydrolase_6"/>
    <property type="match status" value="1"/>
</dbReference>
<dbReference type="Proteomes" id="UP000326865">
    <property type="component" value="Unassembled WGS sequence"/>
</dbReference>
<dbReference type="InterPro" id="IPR000073">
    <property type="entry name" value="AB_hydrolase_1"/>
</dbReference>
<accession>A0A5N5U619</accession>
<dbReference type="Proteomes" id="UP000326302">
    <property type="component" value="Unassembled WGS sequence"/>
</dbReference>